<dbReference type="InterPro" id="IPR036388">
    <property type="entry name" value="WH-like_DNA-bd_sf"/>
</dbReference>
<evidence type="ECO:0000313" key="2">
    <source>
        <dbReference type="EMBL" id="SDY62173.1"/>
    </source>
</evidence>
<dbReference type="InterPro" id="IPR050684">
    <property type="entry name" value="HTH-Siroheme_Decarb"/>
</dbReference>
<dbReference type="RefSeq" id="WP_091726709.1">
    <property type="nucleotide sequence ID" value="NZ_FNQE01000003.1"/>
</dbReference>
<dbReference type="AlphaFoldDB" id="A0A1H3LCM4"/>
<feature type="domain" description="Transcription regulator AsnC/Lrp ligand binding" evidence="1">
    <location>
        <begin position="64"/>
        <end position="137"/>
    </location>
</feature>
<dbReference type="PANTHER" id="PTHR43413:SF7">
    <property type="entry name" value="HTH-TYPE TRANSCRIPTIONAL REGULATOR PTR2"/>
    <property type="match status" value="1"/>
</dbReference>
<dbReference type="InterPro" id="IPR019887">
    <property type="entry name" value="Tscrpt_reg_AsnC/Lrp_C"/>
</dbReference>
<sequence length="159" mass="18210">MEEILEILEKNSRYTDKEIATMSGKTVEEVREAIRDFEEKSIIAGYTTLINWENTGKDTVTALIEVRITPQRGVGFDKVAERIYKYSEVKACYLMSGGFDLTVIVEGKTMKEVALFVSQKLAVQEYVLSTSTHFILKKYKEHGTIFKSKKIDNREVIII</sequence>
<gene>
    <name evidence="2" type="ORF">SAMN05660462_00483</name>
</gene>
<evidence type="ECO:0000259" key="1">
    <source>
        <dbReference type="Pfam" id="PF01037"/>
    </source>
</evidence>
<dbReference type="Pfam" id="PF13412">
    <property type="entry name" value="HTH_24"/>
    <property type="match status" value="1"/>
</dbReference>
<evidence type="ECO:0000313" key="3">
    <source>
        <dbReference type="Proteomes" id="UP000198625"/>
    </source>
</evidence>
<dbReference type="InterPro" id="IPR019888">
    <property type="entry name" value="Tscrpt_reg_AsnC-like"/>
</dbReference>
<dbReference type="GO" id="GO:0003677">
    <property type="term" value="F:DNA binding"/>
    <property type="evidence" value="ECO:0007669"/>
    <property type="project" value="UniProtKB-KW"/>
</dbReference>
<dbReference type="Gene3D" id="1.10.10.10">
    <property type="entry name" value="Winged helix-like DNA-binding domain superfamily/Winged helix DNA-binding domain"/>
    <property type="match status" value="1"/>
</dbReference>
<dbReference type="SUPFAM" id="SSF46785">
    <property type="entry name" value="Winged helix' DNA-binding domain"/>
    <property type="match status" value="1"/>
</dbReference>
<dbReference type="SMART" id="SM00344">
    <property type="entry name" value="HTH_ASNC"/>
    <property type="match status" value="1"/>
</dbReference>
<dbReference type="InterPro" id="IPR036390">
    <property type="entry name" value="WH_DNA-bd_sf"/>
</dbReference>
<organism evidence="2 3">
    <name type="scientific">Proteiniborus ethanoligenes</name>
    <dbReference type="NCBI Taxonomy" id="415015"/>
    <lineage>
        <taxon>Bacteria</taxon>
        <taxon>Bacillati</taxon>
        <taxon>Bacillota</taxon>
        <taxon>Clostridia</taxon>
        <taxon>Eubacteriales</taxon>
        <taxon>Proteiniborus</taxon>
    </lineage>
</organism>
<proteinExistence type="predicted"/>
<dbReference type="PANTHER" id="PTHR43413">
    <property type="entry name" value="TRANSCRIPTIONAL REGULATOR, ASNC FAMILY"/>
    <property type="match status" value="1"/>
</dbReference>
<dbReference type="InterPro" id="IPR011008">
    <property type="entry name" value="Dimeric_a/b-barrel"/>
</dbReference>
<dbReference type="OrthoDB" id="66249at2"/>
<dbReference type="Gene3D" id="3.30.70.920">
    <property type="match status" value="1"/>
</dbReference>
<keyword evidence="2" id="KW-0238">DNA-binding</keyword>
<keyword evidence="3" id="KW-1185">Reference proteome</keyword>
<dbReference type="SUPFAM" id="SSF54909">
    <property type="entry name" value="Dimeric alpha+beta barrel"/>
    <property type="match status" value="1"/>
</dbReference>
<dbReference type="EMBL" id="FNQE01000003">
    <property type="protein sequence ID" value="SDY62173.1"/>
    <property type="molecule type" value="Genomic_DNA"/>
</dbReference>
<name>A0A1H3LCM4_9FIRM</name>
<dbReference type="STRING" id="415015.SAMN05660462_00483"/>
<protein>
    <submittedName>
        <fullName evidence="2">DNA-binding transcriptional regulator, Lrp family</fullName>
    </submittedName>
</protein>
<reference evidence="2 3" key="1">
    <citation type="submission" date="2016-10" db="EMBL/GenBank/DDBJ databases">
        <authorList>
            <person name="de Groot N.N."/>
        </authorList>
    </citation>
    <scope>NUCLEOTIDE SEQUENCE [LARGE SCALE GENOMIC DNA]</scope>
    <source>
        <strain evidence="2 3">DSM 21650</strain>
    </source>
</reference>
<accession>A0A1H3LCM4</accession>
<dbReference type="Pfam" id="PF01037">
    <property type="entry name" value="AsnC_trans_reg"/>
    <property type="match status" value="1"/>
</dbReference>
<dbReference type="Proteomes" id="UP000198625">
    <property type="component" value="Unassembled WGS sequence"/>
</dbReference>